<organism evidence="12 13">
    <name type="scientific">Clavelina lepadiformis</name>
    <name type="common">Light-bulb sea squirt</name>
    <name type="synonym">Ascidia lepadiformis</name>
    <dbReference type="NCBI Taxonomy" id="159417"/>
    <lineage>
        <taxon>Eukaryota</taxon>
        <taxon>Metazoa</taxon>
        <taxon>Chordata</taxon>
        <taxon>Tunicata</taxon>
        <taxon>Ascidiacea</taxon>
        <taxon>Aplousobranchia</taxon>
        <taxon>Clavelinidae</taxon>
        <taxon>Clavelina</taxon>
    </lineage>
</organism>
<dbReference type="PANTHER" id="PTHR24228:SF74">
    <property type="entry name" value="G-PROTEIN COUPLED RECEPTORS FAMILY 1 PROFILE DOMAIN-CONTAINING PROTEIN"/>
    <property type="match status" value="1"/>
</dbReference>
<evidence type="ECO:0000256" key="9">
    <source>
        <dbReference type="RuleBase" id="RU000688"/>
    </source>
</evidence>
<dbReference type="EMBL" id="CAWYQH010000002">
    <property type="protein sequence ID" value="CAK8673978.1"/>
    <property type="molecule type" value="Genomic_DNA"/>
</dbReference>
<dbReference type="PROSITE" id="PS00237">
    <property type="entry name" value="G_PROTEIN_RECEP_F1_1"/>
    <property type="match status" value="1"/>
</dbReference>
<feature type="transmembrane region" description="Helical" evidence="10">
    <location>
        <begin position="143"/>
        <end position="163"/>
    </location>
</feature>
<feature type="transmembrane region" description="Helical" evidence="10">
    <location>
        <begin position="197"/>
        <end position="221"/>
    </location>
</feature>
<accession>A0ABP0F5F7</accession>
<feature type="transmembrane region" description="Helical" evidence="10">
    <location>
        <begin position="20"/>
        <end position="47"/>
    </location>
</feature>
<evidence type="ECO:0000256" key="1">
    <source>
        <dbReference type="ARBA" id="ARBA00004651"/>
    </source>
</evidence>
<dbReference type="Pfam" id="PF00001">
    <property type="entry name" value="7tm_1"/>
    <property type="match status" value="1"/>
</dbReference>
<comment type="similarity">
    <text evidence="9">Belongs to the G-protein coupled receptor 1 family.</text>
</comment>
<keyword evidence="13" id="KW-1185">Reference proteome</keyword>
<comment type="caution">
    <text evidence="12">The sequence shown here is derived from an EMBL/GenBank/DDBJ whole genome shotgun (WGS) entry which is preliminary data.</text>
</comment>
<keyword evidence="3 9" id="KW-0812">Transmembrane</keyword>
<keyword evidence="6 10" id="KW-0472">Membrane</keyword>
<gene>
    <name evidence="12" type="ORF">CVLEPA_LOCUS3705</name>
</gene>
<dbReference type="InterPro" id="IPR000276">
    <property type="entry name" value="GPCR_Rhodpsn"/>
</dbReference>
<proteinExistence type="inferred from homology"/>
<evidence type="ECO:0000256" key="8">
    <source>
        <dbReference type="ARBA" id="ARBA00023224"/>
    </source>
</evidence>
<evidence type="ECO:0000256" key="6">
    <source>
        <dbReference type="ARBA" id="ARBA00023136"/>
    </source>
</evidence>
<dbReference type="CDD" id="cd00637">
    <property type="entry name" value="7tm_classA_rhodopsin-like"/>
    <property type="match status" value="1"/>
</dbReference>
<evidence type="ECO:0000256" key="10">
    <source>
        <dbReference type="SAM" id="Phobius"/>
    </source>
</evidence>
<comment type="subcellular location">
    <subcellularLocation>
        <location evidence="1">Cell membrane</location>
        <topology evidence="1">Multi-pass membrane protein</topology>
    </subcellularLocation>
</comment>
<evidence type="ECO:0000256" key="3">
    <source>
        <dbReference type="ARBA" id="ARBA00022692"/>
    </source>
</evidence>
<keyword evidence="4 10" id="KW-1133">Transmembrane helix</keyword>
<feature type="transmembrane region" description="Helical" evidence="10">
    <location>
        <begin position="357"/>
        <end position="377"/>
    </location>
</feature>
<keyword evidence="7 9" id="KW-0675">Receptor</keyword>
<sequence length="410" mass="47785">MSSVNVSNNFRNNTSVVESFRYLGIAIGMFDILAGTAGNILTIVAILKNRHLCKQPFNMFIVNLSVIDLLTACFMMPFNVLGYVLMDWPFSEYACILQAFFYFCCGYTSIVCLVAITINRFVGVVFPDRYHVYFTINTVRFNLFICWLVAPALLFPFLVISLLSHANGNKPITGWNDKQLLCTFISLPQPWLAYMKIIRGIFQFLPTFLMVAGYSTMQYYVHKSNKRHLRNVKECAKYTEQILRKHSALETSRSDSMIRIEERSGPATNWEEKMTSRSLRRTFSEDNHNTRNHSHHHEKFKKSLKCRNHSAQIRRHSETHLMYLSITICSTFTLLFFPSMAINLMQNSQSFDPRVHMAASNVTWLNSCVNPIIYVILHKGMRKEYKEILKQFSAWLRRRFCMTEVKRLEN</sequence>
<protein>
    <recommendedName>
        <fullName evidence="11">G-protein coupled receptors family 1 profile domain-containing protein</fullName>
    </recommendedName>
</protein>
<feature type="transmembrane region" description="Helical" evidence="10">
    <location>
        <begin position="321"/>
        <end position="345"/>
    </location>
</feature>
<dbReference type="PRINTS" id="PR00237">
    <property type="entry name" value="GPCRRHODOPSN"/>
</dbReference>
<evidence type="ECO:0000313" key="12">
    <source>
        <dbReference type="EMBL" id="CAK8673978.1"/>
    </source>
</evidence>
<dbReference type="PANTHER" id="PTHR24228">
    <property type="entry name" value="B2 BRADYKININ RECEPTOR/ANGIOTENSIN II RECEPTOR"/>
    <property type="match status" value="1"/>
</dbReference>
<evidence type="ECO:0000259" key="11">
    <source>
        <dbReference type="PROSITE" id="PS50262"/>
    </source>
</evidence>
<feature type="transmembrane region" description="Helical" evidence="10">
    <location>
        <begin position="59"/>
        <end position="80"/>
    </location>
</feature>
<evidence type="ECO:0000256" key="2">
    <source>
        <dbReference type="ARBA" id="ARBA00022475"/>
    </source>
</evidence>
<reference evidence="12 13" key="1">
    <citation type="submission" date="2024-02" db="EMBL/GenBank/DDBJ databases">
        <authorList>
            <person name="Daric V."/>
            <person name="Darras S."/>
        </authorList>
    </citation>
    <scope>NUCLEOTIDE SEQUENCE [LARGE SCALE GENOMIC DNA]</scope>
</reference>
<feature type="domain" description="G-protein coupled receptors family 1 profile" evidence="11">
    <location>
        <begin position="38"/>
        <end position="374"/>
    </location>
</feature>
<dbReference type="Gene3D" id="1.20.1070.10">
    <property type="entry name" value="Rhodopsin 7-helix transmembrane proteins"/>
    <property type="match status" value="1"/>
</dbReference>
<evidence type="ECO:0000256" key="7">
    <source>
        <dbReference type="ARBA" id="ARBA00023170"/>
    </source>
</evidence>
<keyword evidence="2" id="KW-1003">Cell membrane</keyword>
<feature type="transmembrane region" description="Helical" evidence="10">
    <location>
        <begin position="100"/>
        <end position="122"/>
    </location>
</feature>
<evidence type="ECO:0000256" key="4">
    <source>
        <dbReference type="ARBA" id="ARBA00022989"/>
    </source>
</evidence>
<evidence type="ECO:0000313" key="13">
    <source>
        <dbReference type="Proteomes" id="UP001642483"/>
    </source>
</evidence>
<dbReference type="SUPFAM" id="SSF81321">
    <property type="entry name" value="Family A G protein-coupled receptor-like"/>
    <property type="match status" value="1"/>
</dbReference>
<name>A0ABP0F5F7_CLALP</name>
<dbReference type="PROSITE" id="PS50262">
    <property type="entry name" value="G_PROTEIN_RECEP_F1_2"/>
    <property type="match status" value="1"/>
</dbReference>
<keyword evidence="8 9" id="KW-0807">Transducer</keyword>
<evidence type="ECO:0000256" key="5">
    <source>
        <dbReference type="ARBA" id="ARBA00023040"/>
    </source>
</evidence>
<keyword evidence="5 9" id="KW-0297">G-protein coupled receptor</keyword>
<dbReference type="InterPro" id="IPR017452">
    <property type="entry name" value="GPCR_Rhodpsn_7TM"/>
</dbReference>
<dbReference type="Proteomes" id="UP001642483">
    <property type="component" value="Unassembled WGS sequence"/>
</dbReference>